<reference evidence="3" key="1">
    <citation type="submission" date="2015-03" db="EMBL/GenBank/DDBJ databases">
        <authorList>
            <consortium name="Pathogen Informatics"/>
        </authorList>
    </citation>
    <scope>NUCLEOTIDE SEQUENCE [LARGE SCALE GENOMIC DNA]</scope>
    <source>
        <strain evidence="3">N09902308</strain>
    </source>
</reference>
<dbReference type="AlphaFoldDB" id="A0A916PAM9"/>
<protein>
    <submittedName>
        <fullName evidence="2">Uncharacterized protein</fullName>
    </submittedName>
</protein>
<dbReference type="EMBL" id="CSBK01000380">
    <property type="protein sequence ID" value="COX32941.1"/>
    <property type="molecule type" value="Genomic_DNA"/>
</dbReference>
<comment type="caution">
    <text evidence="2">The sequence shown here is derived from an EMBL/GenBank/DDBJ whole genome shotgun (WGS) entry which is preliminary data.</text>
</comment>
<evidence type="ECO:0000256" key="1">
    <source>
        <dbReference type="SAM" id="MobiDB-lite"/>
    </source>
</evidence>
<accession>A0A916PAM9</accession>
<sequence>MPSTDQCRPPSSMWMSACSVLVHTALAPSGSVYPRLTHRSGGWSTRISASRPPMRPSSCQCRTPSVVRIRSDGKGLAGQSFPSMRKRTNASGASLRRPGLCDTAVTTSRTSPSPRSAWIHPHRLALPCP</sequence>
<name>A0A916PAM9_MYCTX</name>
<feature type="region of interest" description="Disordered" evidence="1">
    <location>
        <begin position="31"/>
        <end position="117"/>
    </location>
</feature>
<gene>
    <name evidence="2" type="ORF">ERS007739_01092</name>
</gene>
<feature type="compositionally biased region" description="Low complexity" evidence="1">
    <location>
        <begin position="106"/>
        <end position="116"/>
    </location>
</feature>
<evidence type="ECO:0000313" key="2">
    <source>
        <dbReference type="EMBL" id="COX32941.1"/>
    </source>
</evidence>
<organism evidence="2 3">
    <name type="scientific">Mycobacterium tuberculosis</name>
    <dbReference type="NCBI Taxonomy" id="1773"/>
    <lineage>
        <taxon>Bacteria</taxon>
        <taxon>Bacillati</taxon>
        <taxon>Actinomycetota</taxon>
        <taxon>Actinomycetes</taxon>
        <taxon>Mycobacteriales</taxon>
        <taxon>Mycobacteriaceae</taxon>
        <taxon>Mycobacterium</taxon>
        <taxon>Mycobacterium tuberculosis complex</taxon>
    </lineage>
</organism>
<evidence type="ECO:0000313" key="3">
    <source>
        <dbReference type="Proteomes" id="UP000039021"/>
    </source>
</evidence>
<dbReference type="Proteomes" id="UP000039021">
    <property type="component" value="Unassembled WGS sequence"/>
</dbReference>
<proteinExistence type="predicted"/>